<feature type="region of interest" description="Disordered" evidence="1">
    <location>
        <begin position="20"/>
        <end position="39"/>
    </location>
</feature>
<protein>
    <submittedName>
        <fullName evidence="2">Uncharacterized protein</fullName>
    </submittedName>
</protein>
<sequence>MERKEVQLTRIDTKIPIYNLSPMSNSHDQQVSGLQTSQIAHPTNVLQDAPSLQPLQLQHRTTLMQMGLPSAILLKEPST</sequence>
<evidence type="ECO:0000313" key="3">
    <source>
        <dbReference type="Proteomes" id="UP000006038"/>
    </source>
</evidence>
<reference evidence="2" key="1">
    <citation type="journal article" date="2013" name="Nat. Commun.">
        <title>Whole-genome sequencing of Oryza brachyantha reveals mechanisms underlying Oryza genome evolution.</title>
        <authorList>
            <person name="Chen J."/>
            <person name="Huang Q."/>
            <person name="Gao D."/>
            <person name="Wang J."/>
            <person name="Lang Y."/>
            <person name="Liu T."/>
            <person name="Li B."/>
            <person name="Bai Z."/>
            <person name="Luis Goicoechea J."/>
            <person name="Liang C."/>
            <person name="Chen C."/>
            <person name="Zhang W."/>
            <person name="Sun S."/>
            <person name="Liao Y."/>
            <person name="Zhang X."/>
            <person name="Yang L."/>
            <person name="Song C."/>
            <person name="Wang M."/>
            <person name="Shi J."/>
            <person name="Liu G."/>
            <person name="Liu J."/>
            <person name="Zhou H."/>
            <person name="Zhou W."/>
            <person name="Yu Q."/>
            <person name="An N."/>
            <person name="Chen Y."/>
            <person name="Cai Q."/>
            <person name="Wang B."/>
            <person name="Liu B."/>
            <person name="Min J."/>
            <person name="Huang Y."/>
            <person name="Wu H."/>
            <person name="Li Z."/>
            <person name="Zhang Y."/>
            <person name="Yin Y."/>
            <person name="Song W."/>
            <person name="Jiang J."/>
            <person name="Jackson S.A."/>
            <person name="Wing R.A."/>
            <person name="Wang J."/>
            <person name="Chen M."/>
        </authorList>
    </citation>
    <scope>NUCLEOTIDE SEQUENCE [LARGE SCALE GENOMIC DNA]</scope>
    <source>
        <strain evidence="2">cv. IRGC 101232</strain>
    </source>
</reference>
<accession>J3LQ01</accession>
<dbReference type="Gramene" id="OB03G31270.1">
    <property type="protein sequence ID" value="OB03G31270.1"/>
    <property type="gene ID" value="OB03G31270"/>
</dbReference>
<proteinExistence type="predicted"/>
<organism evidence="2">
    <name type="scientific">Oryza brachyantha</name>
    <name type="common">malo sina</name>
    <dbReference type="NCBI Taxonomy" id="4533"/>
    <lineage>
        <taxon>Eukaryota</taxon>
        <taxon>Viridiplantae</taxon>
        <taxon>Streptophyta</taxon>
        <taxon>Embryophyta</taxon>
        <taxon>Tracheophyta</taxon>
        <taxon>Spermatophyta</taxon>
        <taxon>Magnoliopsida</taxon>
        <taxon>Liliopsida</taxon>
        <taxon>Poales</taxon>
        <taxon>Poaceae</taxon>
        <taxon>BOP clade</taxon>
        <taxon>Oryzoideae</taxon>
        <taxon>Oryzeae</taxon>
        <taxon>Oryzinae</taxon>
        <taxon>Oryza</taxon>
    </lineage>
</organism>
<evidence type="ECO:0000313" key="2">
    <source>
        <dbReference type="EnsemblPlants" id="OB03G31270.1"/>
    </source>
</evidence>
<keyword evidence="3" id="KW-1185">Reference proteome</keyword>
<evidence type="ECO:0000256" key="1">
    <source>
        <dbReference type="SAM" id="MobiDB-lite"/>
    </source>
</evidence>
<dbReference type="Proteomes" id="UP000006038">
    <property type="component" value="Chromosome 3"/>
</dbReference>
<feature type="compositionally biased region" description="Polar residues" evidence="1">
    <location>
        <begin position="21"/>
        <end position="39"/>
    </location>
</feature>
<reference evidence="2" key="2">
    <citation type="submission" date="2013-04" db="UniProtKB">
        <authorList>
            <consortium name="EnsemblPlants"/>
        </authorList>
    </citation>
    <scope>IDENTIFICATION</scope>
</reference>
<dbReference type="EnsemblPlants" id="OB03G31270.1">
    <property type="protein sequence ID" value="OB03G31270.1"/>
    <property type="gene ID" value="OB03G31270"/>
</dbReference>
<dbReference type="AlphaFoldDB" id="J3LQ01"/>
<name>J3LQ01_ORYBR</name>
<dbReference type="HOGENOM" id="CLU_2609862_0_0_1"/>